<dbReference type="Gene3D" id="3.40.50.300">
    <property type="entry name" value="P-loop containing nucleotide triphosphate hydrolases"/>
    <property type="match status" value="1"/>
</dbReference>
<evidence type="ECO:0000313" key="5">
    <source>
        <dbReference type="EMBL" id="MDM8157841.1"/>
    </source>
</evidence>
<dbReference type="InterPro" id="IPR003439">
    <property type="entry name" value="ABC_transporter-like_ATP-bd"/>
</dbReference>
<evidence type="ECO:0000256" key="2">
    <source>
        <dbReference type="ARBA" id="ARBA00022741"/>
    </source>
</evidence>
<accession>A0ABT7UDZ7</accession>
<dbReference type="PANTHER" id="PTHR24220:SF86">
    <property type="entry name" value="ABC TRANSPORTER ABCH.1"/>
    <property type="match status" value="1"/>
</dbReference>
<dbReference type="PROSITE" id="PS00211">
    <property type="entry name" value="ABC_TRANSPORTER_1"/>
    <property type="match status" value="1"/>
</dbReference>
<dbReference type="InterPro" id="IPR017871">
    <property type="entry name" value="ABC_transporter-like_CS"/>
</dbReference>
<dbReference type="InterPro" id="IPR027417">
    <property type="entry name" value="P-loop_NTPase"/>
</dbReference>
<dbReference type="EMBL" id="JAUDCG010000047">
    <property type="protein sequence ID" value="MDM8157841.1"/>
    <property type="molecule type" value="Genomic_DNA"/>
</dbReference>
<organism evidence="5 6">
    <name type="scientific">Amedibacillus dolichus</name>
    <dbReference type="NCBI Taxonomy" id="31971"/>
    <lineage>
        <taxon>Bacteria</taxon>
        <taxon>Bacillati</taxon>
        <taxon>Bacillota</taxon>
        <taxon>Erysipelotrichia</taxon>
        <taxon>Erysipelotrichales</taxon>
        <taxon>Erysipelotrichaceae</taxon>
        <taxon>Amedibacillus</taxon>
    </lineage>
</organism>
<evidence type="ECO:0000313" key="6">
    <source>
        <dbReference type="Proteomes" id="UP001529340"/>
    </source>
</evidence>
<dbReference type="PROSITE" id="PS50893">
    <property type="entry name" value="ABC_TRANSPORTER_2"/>
    <property type="match status" value="1"/>
</dbReference>
<keyword evidence="6" id="KW-1185">Reference proteome</keyword>
<reference evidence="5" key="1">
    <citation type="submission" date="2023-06" db="EMBL/GenBank/DDBJ databases">
        <title>Identification and characterization of horizontal gene transfer across gut microbiota members of farm animals based on homology search.</title>
        <authorList>
            <person name="Schwarzerova J."/>
            <person name="Nykrynova M."/>
            <person name="Jureckova K."/>
            <person name="Cejkova D."/>
            <person name="Rychlik I."/>
        </authorList>
    </citation>
    <scope>NUCLEOTIDE SEQUENCE</scope>
    <source>
        <strain evidence="5">ET39</strain>
    </source>
</reference>
<keyword evidence="3 5" id="KW-0067">ATP-binding</keyword>
<dbReference type="Proteomes" id="UP001529340">
    <property type="component" value="Unassembled WGS sequence"/>
</dbReference>
<dbReference type="Pfam" id="PF00005">
    <property type="entry name" value="ABC_tran"/>
    <property type="match status" value="1"/>
</dbReference>
<dbReference type="CDD" id="cd03255">
    <property type="entry name" value="ABC_MJ0796_LolCDE_FtsE"/>
    <property type="match status" value="1"/>
</dbReference>
<comment type="caution">
    <text evidence="5">The sequence shown here is derived from an EMBL/GenBank/DDBJ whole genome shotgun (WGS) entry which is preliminary data.</text>
</comment>
<keyword evidence="2" id="KW-0547">Nucleotide-binding</keyword>
<evidence type="ECO:0000259" key="4">
    <source>
        <dbReference type="PROSITE" id="PS50893"/>
    </source>
</evidence>
<dbReference type="GO" id="GO:0005524">
    <property type="term" value="F:ATP binding"/>
    <property type="evidence" value="ECO:0007669"/>
    <property type="project" value="UniProtKB-KW"/>
</dbReference>
<proteinExistence type="predicted"/>
<dbReference type="SMART" id="SM00382">
    <property type="entry name" value="AAA"/>
    <property type="match status" value="1"/>
</dbReference>
<name>A0ABT7UDZ7_9FIRM</name>
<reference evidence="5" key="2">
    <citation type="submission" date="2023-06" db="EMBL/GenBank/DDBJ databases">
        <authorList>
            <person name="Zeman M."/>
            <person name="Kubasova T."/>
            <person name="Jahodarova E."/>
            <person name="Nykrynova M."/>
            <person name="Rychlik I."/>
        </authorList>
    </citation>
    <scope>NUCLEOTIDE SEQUENCE</scope>
    <source>
        <strain evidence="5">ET39</strain>
    </source>
</reference>
<feature type="domain" description="ABC transporter" evidence="4">
    <location>
        <begin position="2"/>
        <end position="224"/>
    </location>
</feature>
<dbReference type="InterPro" id="IPR015854">
    <property type="entry name" value="ABC_transpr_LolD-like"/>
</dbReference>
<keyword evidence="1" id="KW-0813">Transport</keyword>
<dbReference type="PANTHER" id="PTHR24220">
    <property type="entry name" value="IMPORT ATP-BINDING PROTEIN"/>
    <property type="match status" value="1"/>
</dbReference>
<dbReference type="InterPro" id="IPR003593">
    <property type="entry name" value="AAA+_ATPase"/>
</dbReference>
<sequence>MIRVTHIDKYYNRGKGSEVHALRDVNLTIQQGERIGIIGTSGSGKSTLLKVLGLLEVPDNGDYWLNDENVVRSKEKEKANLRSRQIGFVMQDFALMEDRSVLENVMTPLLFDRRYTWRKAKEKAYETLHRLSLEDLAKRKVSQLSGGQKQRIAICRAIVNDPLLLLADEPTGALDSRTAAEVLHVLLELNQQGQTLLIVTHDSQVAASCRTIYRMEDGHLQKES</sequence>
<dbReference type="InterPro" id="IPR017911">
    <property type="entry name" value="MacB-like_ATP-bd"/>
</dbReference>
<evidence type="ECO:0000256" key="3">
    <source>
        <dbReference type="ARBA" id="ARBA00022840"/>
    </source>
</evidence>
<dbReference type="RefSeq" id="WP_289608284.1">
    <property type="nucleotide sequence ID" value="NZ_JAUDCG010000047.1"/>
</dbReference>
<protein>
    <submittedName>
        <fullName evidence="5">ABC transporter ATP-binding protein</fullName>
    </submittedName>
</protein>
<gene>
    <name evidence="5" type="ORF">QUV96_09350</name>
</gene>
<dbReference type="SUPFAM" id="SSF52540">
    <property type="entry name" value="P-loop containing nucleoside triphosphate hydrolases"/>
    <property type="match status" value="1"/>
</dbReference>
<evidence type="ECO:0000256" key="1">
    <source>
        <dbReference type="ARBA" id="ARBA00022448"/>
    </source>
</evidence>